<dbReference type="InterPro" id="IPR016187">
    <property type="entry name" value="CTDL_fold"/>
</dbReference>
<dbReference type="Gene3D" id="3.10.100.10">
    <property type="entry name" value="Mannose-Binding Protein A, subunit A"/>
    <property type="match status" value="3"/>
</dbReference>
<sequence>MDSSTNTFLLLILVFPFDGIQCTETDEDILKTPFIEPDEISDIEDLFTRGSSEYIFVNLLIDYHAAKVLCNGTYGGRLAVIETTELAEFLAEALSETNLFLDHLWVGGKGINRTWYWYEGGTIISPIDKQLIDLYFVNHTKSVKATDRNCLAMGRKNHDVPYFPELKCDVQRPFMCEREAGSWGNNGTTHPGWIRIGNRLYKIFQERVSWVDATARCIMFDRNSRLAVLTNYRESQVLGRFLLIGRPSLENAWIGAKHYQNHYAFSQENIVLSNSSNPQGYPPWRNGTVRKTKGCILLDRHLSNITYFIEARCERLRPYICYKKDLSENDSFVDMLIEEFGYRIFLNKLPWNGAKSKCDKYKVKYEGKLVEIRERKVVSHLIYIMGENKTTFQHMWLGGIYDSKSEKWFWDSDRSLVDLNQLDWLVNTTYFENVEKYNTCLNMDRENHIKAIHYGTVCEYAQHFVCSFSREKLIQLKTDEINIARQDVHGEKTTFNYFSI</sequence>
<dbReference type="SMART" id="SM00034">
    <property type="entry name" value="CLECT"/>
    <property type="match status" value="3"/>
</dbReference>
<dbReference type="InterPro" id="IPR016186">
    <property type="entry name" value="C-type_lectin-like/link_sf"/>
</dbReference>
<dbReference type="Pfam" id="PF00059">
    <property type="entry name" value="Lectin_C"/>
    <property type="match status" value="3"/>
</dbReference>
<keyword evidence="1" id="KW-0732">Signal</keyword>
<feature type="domain" description="C-type lectin" evidence="2">
    <location>
        <begin position="196"/>
        <end position="322"/>
    </location>
</feature>
<accession>A0A8K0CZJ0</accession>
<dbReference type="InterPro" id="IPR050111">
    <property type="entry name" value="C-type_lectin/snaclec_domain"/>
</dbReference>
<organism evidence="3 4">
    <name type="scientific">Ignelater luminosus</name>
    <name type="common">Cucubano</name>
    <name type="synonym">Pyrophorus luminosus</name>
    <dbReference type="NCBI Taxonomy" id="2038154"/>
    <lineage>
        <taxon>Eukaryota</taxon>
        <taxon>Metazoa</taxon>
        <taxon>Ecdysozoa</taxon>
        <taxon>Arthropoda</taxon>
        <taxon>Hexapoda</taxon>
        <taxon>Insecta</taxon>
        <taxon>Pterygota</taxon>
        <taxon>Neoptera</taxon>
        <taxon>Endopterygota</taxon>
        <taxon>Coleoptera</taxon>
        <taxon>Polyphaga</taxon>
        <taxon>Elateriformia</taxon>
        <taxon>Elateroidea</taxon>
        <taxon>Elateridae</taxon>
        <taxon>Agrypninae</taxon>
        <taxon>Pyrophorini</taxon>
        <taxon>Ignelater</taxon>
    </lineage>
</organism>
<evidence type="ECO:0000256" key="1">
    <source>
        <dbReference type="SAM" id="SignalP"/>
    </source>
</evidence>
<keyword evidence="4" id="KW-1185">Reference proteome</keyword>
<dbReference type="InterPro" id="IPR001304">
    <property type="entry name" value="C-type_lectin-like"/>
</dbReference>
<evidence type="ECO:0000259" key="2">
    <source>
        <dbReference type="PROSITE" id="PS50041"/>
    </source>
</evidence>
<dbReference type="PROSITE" id="PS50041">
    <property type="entry name" value="C_TYPE_LECTIN_2"/>
    <property type="match status" value="3"/>
</dbReference>
<dbReference type="EMBL" id="VTPC01007152">
    <property type="protein sequence ID" value="KAF2894296.1"/>
    <property type="molecule type" value="Genomic_DNA"/>
</dbReference>
<name>A0A8K0CZJ0_IGNLU</name>
<dbReference type="CDD" id="cd00037">
    <property type="entry name" value="CLECT"/>
    <property type="match status" value="2"/>
</dbReference>
<dbReference type="SUPFAM" id="SSF56436">
    <property type="entry name" value="C-type lectin-like"/>
    <property type="match status" value="3"/>
</dbReference>
<proteinExistence type="predicted"/>
<feature type="chain" id="PRO_5035460595" description="C-type lectin domain-containing protein" evidence="1">
    <location>
        <begin position="23"/>
        <end position="500"/>
    </location>
</feature>
<dbReference type="PANTHER" id="PTHR22803">
    <property type="entry name" value="MANNOSE, PHOSPHOLIPASE, LECTIN RECEPTOR RELATED"/>
    <property type="match status" value="1"/>
</dbReference>
<feature type="signal peptide" evidence="1">
    <location>
        <begin position="1"/>
        <end position="22"/>
    </location>
</feature>
<protein>
    <recommendedName>
        <fullName evidence="2">C-type lectin domain-containing protein</fullName>
    </recommendedName>
</protein>
<evidence type="ECO:0000313" key="3">
    <source>
        <dbReference type="EMBL" id="KAF2894296.1"/>
    </source>
</evidence>
<comment type="caution">
    <text evidence="3">The sequence shown here is derived from an EMBL/GenBank/DDBJ whole genome shotgun (WGS) entry which is preliminary data.</text>
</comment>
<dbReference type="Proteomes" id="UP000801492">
    <property type="component" value="Unassembled WGS sequence"/>
</dbReference>
<reference evidence="3" key="1">
    <citation type="submission" date="2019-08" db="EMBL/GenBank/DDBJ databases">
        <title>The genome of the North American firefly Photinus pyralis.</title>
        <authorList>
            <consortium name="Photinus pyralis genome working group"/>
            <person name="Fallon T.R."/>
            <person name="Sander Lower S.E."/>
            <person name="Weng J.-K."/>
        </authorList>
    </citation>
    <scope>NUCLEOTIDE SEQUENCE</scope>
    <source>
        <strain evidence="3">TRF0915ILg1</strain>
        <tissue evidence="3">Whole body</tissue>
    </source>
</reference>
<feature type="domain" description="C-type lectin" evidence="2">
    <location>
        <begin position="337"/>
        <end position="467"/>
    </location>
</feature>
<evidence type="ECO:0000313" key="4">
    <source>
        <dbReference type="Proteomes" id="UP000801492"/>
    </source>
</evidence>
<feature type="domain" description="C-type lectin" evidence="2">
    <location>
        <begin position="49"/>
        <end position="177"/>
    </location>
</feature>
<dbReference type="OrthoDB" id="6356110at2759"/>
<dbReference type="AlphaFoldDB" id="A0A8K0CZJ0"/>
<gene>
    <name evidence="3" type="ORF">ILUMI_11873</name>
</gene>